<gene>
    <name evidence="2" type="ORF">RM572_06450</name>
</gene>
<reference evidence="3" key="1">
    <citation type="submission" date="2023-07" db="EMBL/GenBank/DDBJ databases">
        <title>30 novel species of actinomycetes from the DSMZ collection.</title>
        <authorList>
            <person name="Nouioui I."/>
        </authorList>
    </citation>
    <scope>NUCLEOTIDE SEQUENCE [LARGE SCALE GENOMIC DNA]</scope>
    <source>
        <strain evidence="3">DSM 42041</strain>
    </source>
</reference>
<protein>
    <submittedName>
        <fullName evidence="2">GNAT family N-acetyltransferase</fullName>
    </submittedName>
</protein>
<accession>A0ABU2NN83</accession>
<dbReference type="EMBL" id="JAVREQ010000004">
    <property type="protein sequence ID" value="MDT0378418.1"/>
    <property type="molecule type" value="Genomic_DNA"/>
</dbReference>
<dbReference type="Pfam" id="PF00583">
    <property type="entry name" value="Acetyltransf_1"/>
    <property type="match status" value="1"/>
</dbReference>
<dbReference type="PANTHER" id="PTHR43617:SF20">
    <property type="entry name" value="N-ALPHA-ACETYLTRANSFERASE RIMI"/>
    <property type="match status" value="1"/>
</dbReference>
<dbReference type="Gene3D" id="3.40.630.30">
    <property type="match status" value="1"/>
</dbReference>
<evidence type="ECO:0000259" key="1">
    <source>
        <dbReference type="PROSITE" id="PS51186"/>
    </source>
</evidence>
<dbReference type="Proteomes" id="UP001183414">
    <property type="component" value="Unassembled WGS sequence"/>
</dbReference>
<name>A0ABU2NN83_9ACTN</name>
<feature type="domain" description="N-acetyltransferase" evidence="1">
    <location>
        <begin position="14"/>
        <end position="158"/>
    </location>
</feature>
<evidence type="ECO:0000313" key="3">
    <source>
        <dbReference type="Proteomes" id="UP001183414"/>
    </source>
</evidence>
<dbReference type="InterPro" id="IPR000182">
    <property type="entry name" value="GNAT_dom"/>
</dbReference>
<dbReference type="InterPro" id="IPR016181">
    <property type="entry name" value="Acyl_CoA_acyltransferase"/>
</dbReference>
<dbReference type="SUPFAM" id="SSF55729">
    <property type="entry name" value="Acyl-CoA N-acyltransferases (Nat)"/>
    <property type="match status" value="1"/>
</dbReference>
<dbReference type="PANTHER" id="PTHR43617">
    <property type="entry name" value="L-AMINO ACID N-ACETYLTRANSFERASE"/>
    <property type="match status" value="1"/>
</dbReference>
<evidence type="ECO:0000313" key="2">
    <source>
        <dbReference type="EMBL" id="MDT0378418.1"/>
    </source>
</evidence>
<dbReference type="CDD" id="cd04301">
    <property type="entry name" value="NAT_SF"/>
    <property type="match status" value="1"/>
</dbReference>
<comment type="caution">
    <text evidence="2">The sequence shown here is derived from an EMBL/GenBank/DDBJ whole genome shotgun (WGS) entry which is preliminary data.</text>
</comment>
<dbReference type="InterPro" id="IPR050276">
    <property type="entry name" value="MshD_Acetyltransferase"/>
</dbReference>
<dbReference type="RefSeq" id="WP_311672312.1">
    <property type="nucleotide sequence ID" value="NZ_JAVREQ010000004.1"/>
</dbReference>
<proteinExistence type="predicted"/>
<organism evidence="2 3">
    <name type="scientific">Streptomyces hazeniae</name>
    <dbReference type="NCBI Taxonomy" id="3075538"/>
    <lineage>
        <taxon>Bacteria</taxon>
        <taxon>Bacillati</taxon>
        <taxon>Actinomycetota</taxon>
        <taxon>Actinomycetes</taxon>
        <taxon>Kitasatosporales</taxon>
        <taxon>Streptomycetaceae</taxon>
        <taxon>Streptomyces</taxon>
    </lineage>
</organism>
<dbReference type="PROSITE" id="PS51186">
    <property type="entry name" value="GNAT"/>
    <property type="match status" value="1"/>
</dbReference>
<sequence>MIDQGHVEETGRRITLRDVEEENWRAVADVAPFDEQRGFVAALAARYLLLSLYEGPWRSLGVYADETVVGHVMWGRDDDGSHWIGGLLVDRAEQGRGIGRALLRTLLGWLAARPDCWVIRMTYQRSNVAARGLYESLGFVPAGSVAAEGEDEEEILVEISPAAARRAAAE</sequence>
<keyword evidence="3" id="KW-1185">Reference proteome</keyword>